<organism evidence="5">
    <name type="scientific">freshwater metagenome</name>
    <dbReference type="NCBI Taxonomy" id="449393"/>
    <lineage>
        <taxon>unclassified sequences</taxon>
        <taxon>metagenomes</taxon>
        <taxon>ecological metagenomes</taxon>
    </lineage>
</organism>
<evidence type="ECO:0000256" key="1">
    <source>
        <dbReference type="ARBA" id="ARBA00010688"/>
    </source>
</evidence>
<gene>
    <name evidence="5" type="ORF">UFOPK3167_00845</name>
</gene>
<sequence>MRFDCVSIGAWAAFDKIWSLDSDFVDGGTAQVLHSEYINRLFFGDCSFNVAVGAKNLGLHVGVVSVVGQDFEDLKYAKFLQDRDIDISGVTVLPTRLSGYNINITTSAGTTFCITQADASLEQDKVTSYGEAIENASWVVVSEKFSEYTLQAVRIAKNHGSKVLINGSIGNGSFISREILSMADVLVTNKSEFDALRSFGMEDLTPPVVVITFGSKGAEIHTGEGIISIPPVSSSGIIDTTGAGDSLVAGLVAGLVKGFSLEDSVRIGACAASLVITEVGCQSRQYDWHEVLEIFEAIKSQENAHGE</sequence>
<accession>A0A6J7A9S3</accession>
<name>A0A6J7A9S3_9ZZZZ</name>
<dbReference type="PANTHER" id="PTHR10584:SF166">
    <property type="entry name" value="RIBOKINASE"/>
    <property type="match status" value="1"/>
</dbReference>
<evidence type="ECO:0000256" key="3">
    <source>
        <dbReference type="ARBA" id="ARBA00022777"/>
    </source>
</evidence>
<dbReference type="SUPFAM" id="SSF53613">
    <property type="entry name" value="Ribokinase-like"/>
    <property type="match status" value="1"/>
</dbReference>
<evidence type="ECO:0000313" key="5">
    <source>
        <dbReference type="EMBL" id="CAB4829230.1"/>
    </source>
</evidence>
<dbReference type="PRINTS" id="PR00990">
    <property type="entry name" value="RIBOKINASE"/>
</dbReference>
<dbReference type="Gene3D" id="3.40.1190.20">
    <property type="match status" value="1"/>
</dbReference>
<dbReference type="InterPro" id="IPR002139">
    <property type="entry name" value="Ribo/fructo_kinase"/>
</dbReference>
<evidence type="ECO:0000256" key="2">
    <source>
        <dbReference type="ARBA" id="ARBA00022679"/>
    </source>
</evidence>
<protein>
    <submittedName>
        <fullName evidence="5">Unannotated protein</fullName>
    </submittedName>
</protein>
<dbReference type="PANTHER" id="PTHR10584">
    <property type="entry name" value="SUGAR KINASE"/>
    <property type="match status" value="1"/>
</dbReference>
<dbReference type="InterPro" id="IPR002173">
    <property type="entry name" value="Carboh/pur_kinase_PfkB_CS"/>
</dbReference>
<keyword evidence="2" id="KW-0808">Transferase</keyword>
<proteinExistence type="inferred from homology"/>
<keyword evidence="3" id="KW-0418">Kinase</keyword>
<dbReference type="EMBL" id="CAFABF010000039">
    <property type="protein sequence ID" value="CAB4829230.1"/>
    <property type="molecule type" value="Genomic_DNA"/>
</dbReference>
<reference evidence="5" key="1">
    <citation type="submission" date="2020-05" db="EMBL/GenBank/DDBJ databases">
        <authorList>
            <person name="Chiriac C."/>
            <person name="Salcher M."/>
            <person name="Ghai R."/>
            <person name="Kavagutti S V."/>
        </authorList>
    </citation>
    <scope>NUCLEOTIDE SEQUENCE</scope>
</reference>
<dbReference type="InterPro" id="IPR029056">
    <property type="entry name" value="Ribokinase-like"/>
</dbReference>
<evidence type="ECO:0000259" key="4">
    <source>
        <dbReference type="Pfam" id="PF00294"/>
    </source>
</evidence>
<dbReference type="AlphaFoldDB" id="A0A6J7A9S3"/>
<dbReference type="InterPro" id="IPR011611">
    <property type="entry name" value="PfkB_dom"/>
</dbReference>
<dbReference type="GO" id="GO:0016301">
    <property type="term" value="F:kinase activity"/>
    <property type="evidence" value="ECO:0007669"/>
    <property type="project" value="UniProtKB-KW"/>
</dbReference>
<dbReference type="Pfam" id="PF00294">
    <property type="entry name" value="PfkB"/>
    <property type="match status" value="1"/>
</dbReference>
<comment type="similarity">
    <text evidence="1">Belongs to the carbohydrate kinase PfkB family.</text>
</comment>
<dbReference type="GO" id="GO:0006796">
    <property type="term" value="P:phosphate-containing compound metabolic process"/>
    <property type="evidence" value="ECO:0007669"/>
    <property type="project" value="UniProtKB-ARBA"/>
</dbReference>
<feature type="domain" description="Carbohydrate kinase PfkB" evidence="4">
    <location>
        <begin position="48"/>
        <end position="283"/>
    </location>
</feature>
<dbReference type="PROSITE" id="PS00584">
    <property type="entry name" value="PFKB_KINASES_2"/>
    <property type="match status" value="1"/>
</dbReference>